<dbReference type="InterPro" id="IPR038441">
    <property type="entry name" value="THAP_Znf_sf"/>
</dbReference>
<dbReference type="Pfam" id="PF05485">
    <property type="entry name" value="THAP"/>
    <property type="match status" value="1"/>
</dbReference>
<dbReference type="EMBL" id="JASPKY010000402">
    <property type="protein sequence ID" value="KAK9702001.1"/>
    <property type="molecule type" value="Genomic_DNA"/>
</dbReference>
<gene>
    <name evidence="8" type="ORF">QE152_g30246</name>
</gene>
<evidence type="ECO:0000256" key="2">
    <source>
        <dbReference type="ARBA" id="ARBA00022771"/>
    </source>
</evidence>
<dbReference type="PANTHER" id="PTHR46927">
    <property type="entry name" value="AGAP005574-PA"/>
    <property type="match status" value="1"/>
</dbReference>
<dbReference type="GO" id="GO:0008270">
    <property type="term" value="F:zinc ion binding"/>
    <property type="evidence" value="ECO:0007669"/>
    <property type="project" value="UniProtKB-KW"/>
</dbReference>
<keyword evidence="2 5" id="KW-0863">Zinc-finger</keyword>
<dbReference type="AlphaFoldDB" id="A0AAW1JG99"/>
<evidence type="ECO:0000313" key="8">
    <source>
        <dbReference type="EMBL" id="KAK9702001.1"/>
    </source>
</evidence>
<protein>
    <submittedName>
        <fullName evidence="8">THAP domain</fullName>
    </submittedName>
</protein>
<dbReference type="Proteomes" id="UP001458880">
    <property type="component" value="Unassembled WGS sequence"/>
</dbReference>
<proteinExistence type="predicted"/>
<comment type="caution">
    <text evidence="8">The sequence shown here is derived from an EMBL/GenBank/DDBJ whole genome shotgun (WGS) entry which is preliminary data.</text>
</comment>
<name>A0AAW1JG99_POPJA</name>
<organism evidence="8 9">
    <name type="scientific">Popillia japonica</name>
    <name type="common">Japanese beetle</name>
    <dbReference type="NCBI Taxonomy" id="7064"/>
    <lineage>
        <taxon>Eukaryota</taxon>
        <taxon>Metazoa</taxon>
        <taxon>Ecdysozoa</taxon>
        <taxon>Arthropoda</taxon>
        <taxon>Hexapoda</taxon>
        <taxon>Insecta</taxon>
        <taxon>Pterygota</taxon>
        <taxon>Neoptera</taxon>
        <taxon>Endopterygota</taxon>
        <taxon>Coleoptera</taxon>
        <taxon>Polyphaga</taxon>
        <taxon>Scarabaeiformia</taxon>
        <taxon>Scarabaeidae</taxon>
        <taxon>Rutelinae</taxon>
        <taxon>Popillia</taxon>
    </lineage>
</organism>
<evidence type="ECO:0000256" key="6">
    <source>
        <dbReference type="SAM" id="MobiDB-lite"/>
    </source>
</evidence>
<keyword evidence="1" id="KW-0479">Metal-binding</keyword>
<dbReference type="Gene3D" id="6.20.210.20">
    <property type="entry name" value="THAP domain"/>
    <property type="match status" value="1"/>
</dbReference>
<evidence type="ECO:0000256" key="3">
    <source>
        <dbReference type="ARBA" id="ARBA00022833"/>
    </source>
</evidence>
<dbReference type="PROSITE" id="PS50950">
    <property type="entry name" value="ZF_THAP"/>
    <property type="match status" value="1"/>
</dbReference>
<feature type="domain" description="THAP-type" evidence="7">
    <location>
        <begin position="25"/>
        <end position="109"/>
    </location>
</feature>
<keyword evidence="3" id="KW-0862">Zinc</keyword>
<dbReference type="SUPFAM" id="SSF57716">
    <property type="entry name" value="Glucocorticoid receptor-like (DNA-binding domain)"/>
    <property type="match status" value="1"/>
</dbReference>
<evidence type="ECO:0000256" key="5">
    <source>
        <dbReference type="PROSITE-ProRule" id="PRU00309"/>
    </source>
</evidence>
<dbReference type="InterPro" id="IPR006612">
    <property type="entry name" value="THAP_Znf"/>
</dbReference>
<reference evidence="8 9" key="1">
    <citation type="journal article" date="2024" name="BMC Genomics">
        <title>De novo assembly and annotation of Popillia japonica's genome with initial clues to its potential as an invasive pest.</title>
        <authorList>
            <person name="Cucini C."/>
            <person name="Boschi S."/>
            <person name="Funari R."/>
            <person name="Cardaioli E."/>
            <person name="Iannotti N."/>
            <person name="Marturano G."/>
            <person name="Paoli F."/>
            <person name="Bruttini M."/>
            <person name="Carapelli A."/>
            <person name="Frati F."/>
            <person name="Nardi F."/>
        </authorList>
    </citation>
    <scope>NUCLEOTIDE SEQUENCE [LARGE SCALE GENOMIC DNA]</scope>
    <source>
        <strain evidence="8">DMR45628</strain>
    </source>
</reference>
<keyword evidence="9" id="KW-1185">Reference proteome</keyword>
<sequence length="233" mass="26784">MNKYYKILLRQRHKIILGSVVLCILTMSCLVKSCRNVVRFLPPDSNISFHRLPKNKELFCQWLVAINRENENITWTKGRYLCSDHFAEDDFVPNIDVRRLKATAIPALYIKQEPVTYISQVQMQSPSGVTPVVPPSLDVCDFQPSTSISADNIPAIPIASAHRPIYRTQTESSSGSSPSRKKRRLRDHTYRIQTSLRSLFQGTEKIKMKYKKQTGKLYRSRAAVHKLKKKSYA</sequence>
<evidence type="ECO:0000256" key="4">
    <source>
        <dbReference type="ARBA" id="ARBA00023125"/>
    </source>
</evidence>
<dbReference type="SMART" id="SM00980">
    <property type="entry name" value="THAP"/>
    <property type="match status" value="1"/>
</dbReference>
<dbReference type="SMART" id="SM00692">
    <property type="entry name" value="DM3"/>
    <property type="match status" value="1"/>
</dbReference>
<evidence type="ECO:0000313" key="9">
    <source>
        <dbReference type="Proteomes" id="UP001458880"/>
    </source>
</evidence>
<dbReference type="PROSITE" id="PS51257">
    <property type="entry name" value="PROKAR_LIPOPROTEIN"/>
    <property type="match status" value="1"/>
</dbReference>
<keyword evidence="4 5" id="KW-0238">DNA-binding</keyword>
<accession>A0AAW1JG99</accession>
<dbReference type="InterPro" id="IPR052224">
    <property type="entry name" value="THAP_domain_protein"/>
</dbReference>
<feature type="region of interest" description="Disordered" evidence="6">
    <location>
        <begin position="164"/>
        <end position="188"/>
    </location>
</feature>
<evidence type="ECO:0000256" key="1">
    <source>
        <dbReference type="ARBA" id="ARBA00022723"/>
    </source>
</evidence>
<evidence type="ECO:0000259" key="7">
    <source>
        <dbReference type="PROSITE" id="PS50950"/>
    </source>
</evidence>
<dbReference type="PANTHER" id="PTHR46927:SF3">
    <property type="entry name" value="THAP-TYPE DOMAIN-CONTAINING PROTEIN"/>
    <property type="match status" value="1"/>
</dbReference>
<dbReference type="GO" id="GO:0003677">
    <property type="term" value="F:DNA binding"/>
    <property type="evidence" value="ECO:0007669"/>
    <property type="project" value="UniProtKB-UniRule"/>
</dbReference>